<dbReference type="PANTHER" id="PTHR24040:SF3">
    <property type="entry name" value="SEX HORMONE-BINDING GLOBULIN"/>
    <property type="match status" value="1"/>
</dbReference>
<dbReference type="PROSITE" id="PS50025">
    <property type="entry name" value="LAM_G_DOMAIN"/>
    <property type="match status" value="1"/>
</dbReference>
<evidence type="ECO:0000256" key="5">
    <source>
        <dbReference type="ARBA" id="ARBA00022729"/>
    </source>
</evidence>
<evidence type="ECO:0000313" key="15">
    <source>
        <dbReference type="Proteomes" id="UP001152803"/>
    </source>
</evidence>
<evidence type="ECO:0000256" key="10">
    <source>
        <dbReference type="ARBA" id="ARBA00040510"/>
    </source>
</evidence>
<dbReference type="InterPro" id="IPR013320">
    <property type="entry name" value="ConA-like_dom_sf"/>
</dbReference>
<reference evidence="14" key="1">
    <citation type="journal article" date="2023" name="Science">
        <title>Genome structures resolve the early diversification of teleost fishes.</title>
        <authorList>
            <person name="Parey E."/>
            <person name="Louis A."/>
            <person name="Montfort J."/>
            <person name="Bouchez O."/>
            <person name="Roques C."/>
            <person name="Iampietro C."/>
            <person name="Lluch J."/>
            <person name="Castinel A."/>
            <person name="Donnadieu C."/>
            <person name="Desvignes T."/>
            <person name="Floi Bucao C."/>
            <person name="Jouanno E."/>
            <person name="Wen M."/>
            <person name="Mejri S."/>
            <person name="Dirks R."/>
            <person name="Jansen H."/>
            <person name="Henkel C."/>
            <person name="Chen W.J."/>
            <person name="Zahm M."/>
            <person name="Cabau C."/>
            <person name="Klopp C."/>
            <person name="Thompson A.W."/>
            <person name="Robinson-Rechavi M."/>
            <person name="Braasch I."/>
            <person name="Lecointre G."/>
            <person name="Bobe J."/>
            <person name="Postlethwait J.H."/>
            <person name="Berthelot C."/>
            <person name="Roest Crollius H."/>
            <person name="Guiguen Y."/>
        </authorList>
    </citation>
    <scope>NUCLEOTIDE SEQUENCE</scope>
    <source>
        <strain evidence="14">Concon-B</strain>
    </source>
</reference>
<evidence type="ECO:0000256" key="11">
    <source>
        <dbReference type="PROSITE-ProRule" id="PRU00122"/>
    </source>
</evidence>
<comment type="function">
    <text evidence="9">Functions as an androgen transport protein, but may also be involved in receptor mediated processes. Each dimer binds one molecule of steroid. Specific for 5-alpha-dihydrotestosterone, testosterone, and 17-beta-estradiol. Regulates the plasma metabolic clearance rate of steroid hormones by controlling their plasma concentration.</text>
</comment>
<dbReference type="Gene3D" id="2.60.120.200">
    <property type="match status" value="2"/>
</dbReference>
<evidence type="ECO:0000256" key="8">
    <source>
        <dbReference type="ARBA" id="ARBA00023180"/>
    </source>
</evidence>
<dbReference type="EMBL" id="JAFJMO010000003">
    <property type="protein sequence ID" value="KAJ8281981.1"/>
    <property type="molecule type" value="Genomic_DNA"/>
</dbReference>
<sequence length="284" mass="30350">MGSREVMLVLLCMSSSCLGQAAQGRGSGAETQLISGNGLINLGKRWGSKSPLMHISANLTEITSIKSLFEFRTLDPEGVVFYGDTKGGADWFVLGLRGGVPEMQIGKANTLTSVLGGPKLNDGKWHKVELRSEGIFVVLEVDGTAALVLGLHIKNPDDCYLTGQMRLSLGGILSSKLELMNPLQTEMDGCVRAGNWLNISAPWQLGPNEVLHPCFDEIQKGSYFPGTGLALFNSSDFPANQMEDGGAEVKIQGHSLSWNGTVLSLKGSQDEAVLTITANPQTEV</sequence>
<dbReference type="Pfam" id="PF00054">
    <property type="entry name" value="Laminin_G_1"/>
    <property type="match status" value="1"/>
</dbReference>
<organism evidence="14 15">
    <name type="scientific">Conger conger</name>
    <name type="common">Conger eel</name>
    <name type="synonym">Muraena conger</name>
    <dbReference type="NCBI Taxonomy" id="82655"/>
    <lineage>
        <taxon>Eukaryota</taxon>
        <taxon>Metazoa</taxon>
        <taxon>Chordata</taxon>
        <taxon>Craniata</taxon>
        <taxon>Vertebrata</taxon>
        <taxon>Euteleostomi</taxon>
        <taxon>Actinopterygii</taxon>
        <taxon>Neopterygii</taxon>
        <taxon>Teleostei</taxon>
        <taxon>Anguilliformes</taxon>
        <taxon>Congridae</taxon>
        <taxon>Conger</taxon>
    </lineage>
</organism>
<keyword evidence="5 12" id="KW-0732">Signal</keyword>
<name>A0A9Q1DUI3_CONCO</name>
<comment type="subcellular location">
    <subcellularLocation>
        <location evidence="1">Secreted</location>
    </subcellularLocation>
</comment>
<dbReference type="CDD" id="cd00110">
    <property type="entry name" value="LamG"/>
    <property type="match status" value="1"/>
</dbReference>
<dbReference type="AlphaFoldDB" id="A0A9Q1DUI3"/>
<evidence type="ECO:0000256" key="9">
    <source>
        <dbReference type="ARBA" id="ARBA00037620"/>
    </source>
</evidence>
<protein>
    <recommendedName>
        <fullName evidence="10">Sex hormone-binding globulin</fullName>
    </recommendedName>
</protein>
<gene>
    <name evidence="14" type="ORF">COCON_G00045000</name>
</gene>
<evidence type="ECO:0000256" key="3">
    <source>
        <dbReference type="ARBA" id="ARBA00022525"/>
    </source>
</evidence>
<evidence type="ECO:0000259" key="13">
    <source>
        <dbReference type="PROSITE" id="PS50025"/>
    </source>
</evidence>
<accession>A0A9Q1DUI3</accession>
<feature type="domain" description="Laminin G" evidence="13">
    <location>
        <begin position="41"/>
        <end position="214"/>
    </location>
</feature>
<dbReference type="PROSITE" id="PS51257">
    <property type="entry name" value="PROKAR_LIPOPROTEIN"/>
    <property type="match status" value="1"/>
</dbReference>
<proteinExistence type="predicted"/>
<dbReference type="InterPro" id="IPR001791">
    <property type="entry name" value="Laminin_G"/>
</dbReference>
<dbReference type="Proteomes" id="UP001152803">
    <property type="component" value="Unassembled WGS sequence"/>
</dbReference>
<keyword evidence="6" id="KW-0446">Lipid-binding</keyword>
<keyword evidence="4" id="KW-0754">Steroid-binding</keyword>
<dbReference type="OrthoDB" id="6275838at2759"/>
<comment type="caution">
    <text evidence="14">The sequence shown here is derived from an EMBL/GenBank/DDBJ whole genome shotgun (WGS) entry which is preliminary data.</text>
</comment>
<evidence type="ECO:0000256" key="1">
    <source>
        <dbReference type="ARBA" id="ARBA00004613"/>
    </source>
</evidence>
<evidence type="ECO:0000256" key="6">
    <source>
        <dbReference type="ARBA" id="ARBA00023121"/>
    </source>
</evidence>
<dbReference type="InterPro" id="IPR051145">
    <property type="entry name" value="GAS-SHBG-PROS"/>
</dbReference>
<evidence type="ECO:0000256" key="12">
    <source>
        <dbReference type="SAM" id="SignalP"/>
    </source>
</evidence>
<dbReference type="GO" id="GO:0005576">
    <property type="term" value="C:extracellular region"/>
    <property type="evidence" value="ECO:0007669"/>
    <property type="project" value="UniProtKB-SubCell"/>
</dbReference>
<dbReference type="SMART" id="SM00282">
    <property type="entry name" value="LamG"/>
    <property type="match status" value="1"/>
</dbReference>
<dbReference type="SUPFAM" id="SSF49899">
    <property type="entry name" value="Concanavalin A-like lectins/glucanases"/>
    <property type="match status" value="1"/>
</dbReference>
<keyword evidence="7" id="KW-1015">Disulfide bond</keyword>
<comment type="subunit">
    <text evidence="2">Homodimer.</text>
</comment>
<evidence type="ECO:0000256" key="2">
    <source>
        <dbReference type="ARBA" id="ARBA00011738"/>
    </source>
</evidence>
<evidence type="ECO:0000256" key="4">
    <source>
        <dbReference type="ARBA" id="ARBA00022665"/>
    </source>
</evidence>
<keyword evidence="8" id="KW-0325">Glycoprotein</keyword>
<dbReference type="GO" id="GO:0005496">
    <property type="term" value="F:steroid binding"/>
    <property type="evidence" value="ECO:0007669"/>
    <property type="project" value="UniProtKB-KW"/>
</dbReference>
<evidence type="ECO:0000313" key="14">
    <source>
        <dbReference type="EMBL" id="KAJ8281981.1"/>
    </source>
</evidence>
<feature type="signal peptide" evidence="12">
    <location>
        <begin position="1"/>
        <end position="19"/>
    </location>
</feature>
<evidence type="ECO:0000256" key="7">
    <source>
        <dbReference type="ARBA" id="ARBA00023157"/>
    </source>
</evidence>
<keyword evidence="15" id="KW-1185">Reference proteome</keyword>
<keyword evidence="3" id="KW-0964">Secreted</keyword>
<feature type="chain" id="PRO_5040207279" description="Sex hormone-binding globulin" evidence="12">
    <location>
        <begin position="20"/>
        <end position="284"/>
    </location>
</feature>
<dbReference type="PANTHER" id="PTHR24040">
    <property type="entry name" value="LAMININ G-LIKE DOMAIN-CONTAINING PROTEIN"/>
    <property type="match status" value="1"/>
</dbReference>
<comment type="caution">
    <text evidence="11">Lacks conserved residue(s) required for the propagation of feature annotation.</text>
</comment>